<dbReference type="EMBL" id="FNKH01000002">
    <property type="protein sequence ID" value="SDQ37353.1"/>
    <property type="molecule type" value="Genomic_DNA"/>
</dbReference>
<dbReference type="AlphaFoldDB" id="A0A1H1ACD2"/>
<evidence type="ECO:0000256" key="1">
    <source>
        <dbReference type="SAM" id="MobiDB-lite"/>
    </source>
</evidence>
<dbReference type="GO" id="GO:0005975">
    <property type="term" value="P:carbohydrate metabolic process"/>
    <property type="evidence" value="ECO:0007669"/>
    <property type="project" value="UniProtKB-ARBA"/>
</dbReference>
<dbReference type="STRING" id="37928.SAMN04489742_0861"/>
<dbReference type="SUPFAM" id="SSF81296">
    <property type="entry name" value="E set domains"/>
    <property type="match status" value="1"/>
</dbReference>
<accession>A0A1H1ACD2</accession>
<proteinExistence type="predicted"/>
<feature type="region of interest" description="Disordered" evidence="1">
    <location>
        <begin position="141"/>
        <end position="181"/>
    </location>
</feature>
<evidence type="ECO:0000313" key="4">
    <source>
        <dbReference type="Proteomes" id="UP000181917"/>
    </source>
</evidence>
<feature type="compositionally biased region" description="Low complexity" evidence="1">
    <location>
        <begin position="150"/>
        <end position="181"/>
    </location>
</feature>
<dbReference type="OrthoDB" id="9805159at2"/>
<evidence type="ECO:0000259" key="2">
    <source>
        <dbReference type="Pfam" id="PF22058"/>
    </source>
</evidence>
<dbReference type="CDD" id="cd12962">
    <property type="entry name" value="X25_BaPul_like"/>
    <property type="match status" value="1"/>
</dbReference>
<dbReference type="Gene3D" id="2.60.40.10">
    <property type="entry name" value="Immunoglobulins"/>
    <property type="match status" value="1"/>
</dbReference>
<gene>
    <name evidence="3" type="ORF">SAMN04489742_0861</name>
</gene>
<keyword evidence="4" id="KW-1185">Reference proteome</keyword>
<dbReference type="Pfam" id="PF22058">
    <property type="entry name" value="X25_BaPul_like"/>
    <property type="match status" value="1"/>
</dbReference>
<organism evidence="3 4">
    <name type="scientific">Crystallibacter crystallopoietes</name>
    <dbReference type="NCBI Taxonomy" id="37928"/>
    <lineage>
        <taxon>Bacteria</taxon>
        <taxon>Bacillati</taxon>
        <taxon>Actinomycetota</taxon>
        <taxon>Actinomycetes</taxon>
        <taxon>Micrococcales</taxon>
        <taxon>Micrococcaceae</taxon>
        <taxon>Crystallibacter</taxon>
    </lineage>
</organism>
<dbReference type="Proteomes" id="UP000181917">
    <property type="component" value="Unassembled WGS sequence"/>
</dbReference>
<dbReference type="InterPro" id="IPR054409">
    <property type="entry name" value="X25_BaPul-like"/>
</dbReference>
<dbReference type="KEGG" id="acry:AC20117_13015"/>
<dbReference type="InterPro" id="IPR014756">
    <property type="entry name" value="Ig_E-set"/>
</dbReference>
<name>A0A1H1ACD2_9MICC</name>
<dbReference type="RefSeq" id="WP_074699375.1">
    <property type="nucleotide sequence ID" value="NZ_CP018863.1"/>
</dbReference>
<dbReference type="InterPro" id="IPR013783">
    <property type="entry name" value="Ig-like_fold"/>
</dbReference>
<feature type="domain" description="Amylopullulanase X25" evidence="2">
    <location>
        <begin position="192"/>
        <end position="281"/>
    </location>
</feature>
<reference evidence="3 4" key="1">
    <citation type="submission" date="2016-10" db="EMBL/GenBank/DDBJ databases">
        <authorList>
            <person name="de Groot N.N."/>
        </authorList>
    </citation>
    <scope>NUCLEOTIDE SEQUENCE [LARGE SCALE GENOMIC DNA]</scope>
    <source>
        <strain evidence="3 4">DSM 20117</strain>
    </source>
</reference>
<protein>
    <recommendedName>
        <fullName evidence="2">Amylopullulanase X25 domain-containing protein</fullName>
    </recommendedName>
</protein>
<evidence type="ECO:0000313" key="3">
    <source>
        <dbReference type="EMBL" id="SDQ37353.1"/>
    </source>
</evidence>
<sequence length="285" mass="29463">MSTNPADRTNLRLKIVLDTLAEAAASGEAAMGGSAVLAQAITQLPLNDAESELLAGGVPRGHKSLTTATSKLVKAGWLVKKRGGWVLTDEGLRAAAAFPDAESLTDALQNGSPVPAVAAAAAKTSGSKSAVAQVEAVKQAGGRKPRAKKAVAAAAEPTAPAAAEPAAPTEPAAPSEPAVQAAVATAGQPAAVAIAGDFSTKLGAPENWQPHFDEIQMELDQTDSLWKLTAELPAGFYTYKVALDRSWEENYGAFGVRDGANHEFHHDGGALTFHYDHKTRDVSRV</sequence>